<sequence>MTPTNRTKLSRLPKRGHHDTATIYPILDAGLVCHVSYQLDGQPFLIPTAYGRIDNTVYIHGSVGSHFFRQLAQGVPVCVAVTHVDGLVLARSAFSHSVNYRSVVLFGQTRLVDDPDEAWAALERITEHLMPGRWADTRPPSASEMKKTMVLAIEIEEASAKVRTGNVNDDPEDLDLPHWAGVVPVSLQYGQPIQDPIQSKDIAVPDYIASFKG</sequence>
<dbReference type="InterPro" id="IPR012349">
    <property type="entry name" value="Split_barrel_FMN-bd"/>
</dbReference>
<gene>
    <name evidence="1" type="ORF">F5984_07605</name>
</gene>
<dbReference type="InterPro" id="IPR024747">
    <property type="entry name" value="Pyridox_Oxase-rel"/>
</dbReference>
<reference evidence="1 2" key="1">
    <citation type="submission" date="2019-10" db="EMBL/GenBank/DDBJ databases">
        <title>Rudanella paleaurantiibacter sp. nov., isolated from sludge.</title>
        <authorList>
            <person name="Xu S.Q."/>
        </authorList>
    </citation>
    <scope>NUCLEOTIDE SEQUENCE [LARGE SCALE GENOMIC DNA]</scope>
    <source>
        <strain evidence="1 2">HX-22-17</strain>
    </source>
</reference>
<dbReference type="AlphaFoldDB" id="A0A7J5U3D5"/>
<proteinExistence type="predicted"/>
<protein>
    <submittedName>
        <fullName evidence="1">Pyridoxamine 5'-phosphate oxidase family protein</fullName>
    </submittedName>
</protein>
<accession>A0A7J5U3D5</accession>
<evidence type="ECO:0000313" key="1">
    <source>
        <dbReference type="EMBL" id="KAB7732314.1"/>
    </source>
</evidence>
<organism evidence="1 2">
    <name type="scientific">Rudanella paleaurantiibacter</name>
    <dbReference type="NCBI Taxonomy" id="2614655"/>
    <lineage>
        <taxon>Bacteria</taxon>
        <taxon>Pseudomonadati</taxon>
        <taxon>Bacteroidota</taxon>
        <taxon>Cytophagia</taxon>
        <taxon>Cytophagales</taxon>
        <taxon>Cytophagaceae</taxon>
        <taxon>Rudanella</taxon>
    </lineage>
</organism>
<dbReference type="Pfam" id="PF12900">
    <property type="entry name" value="Pyridox_ox_2"/>
    <property type="match status" value="1"/>
</dbReference>
<dbReference type="PANTHER" id="PTHR34071">
    <property type="entry name" value="5-NITROIMIDAZOLE ANTIBIOTICS RESISTANCE PROTEIN, NIMA-FAMILY-RELATED PROTEIN-RELATED"/>
    <property type="match status" value="1"/>
</dbReference>
<dbReference type="PANTHER" id="PTHR34071:SF2">
    <property type="entry name" value="FLAVIN-NUCLEOTIDE-BINDING PROTEIN"/>
    <property type="match status" value="1"/>
</dbReference>
<comment type="caution">
    <text evidence="1">The sequence shown here is derived from an EMBL/GenBank/DDBJ whole genome shotgun (WGS) entry which is preliminary data.</text>
</comment>
<name>A0A7J5U3D5_9BACT</name>
<evidence type="ECO:0000313" key="2">
    <source>
        <dbReference type="Proteomes" id="UP000488299"/>
    </source>
</evidence>
<dbReference type="RefSeq" id="WP_152123645.1">
    <property type="nucleotide sequence ID" value="NZ_WELI01000002.1"/>
</dbReference>
<keyword evidence="2" id="KW-1185">Reference proteome</keyword>
<dbReference type="Proteomes" id="UP000488299">
    <property type="component" value="Unassembled WGS sequence"/>
</dbReference>
<dbReference type="Gene3D" id="2.30.110.10">
    <property type="entry name" value="Electron Transport, Fmn-binding Protein, Chain A"/>
    <property type="match status" value="1"/>
</dbReference>
<dbReference type="SUPFAM" id="SSF50475">
    <property type="entry name" value="FMN-binding split barrel"/>
    <property type="match status" value="1"/>
</dbReference>
<dbReference type="EMBL" id="WELI01000002">
    <property type="protein sequence ID" value="KAB7732314.1"/>
    <property type="molecule type" value="Genomic_DNA"/>
</dbReference>